<dbReference type="Pfam" id="PF00486">
    <property type="entry name" value="Trans_reg_C"/>
    <property type="match status" value="1"/>
</dbReference>
<dbReference type="GO" id="GO:0000976">
    <property type="term" value="F:transcription cis-regulatory region binding"/>
    <property type="evidence" value="ECO:0007669"/>
    <property type="project" value="TreeGrafter"/>
</dbReference>
<evidence type="ECO:0000313" key="12">
    <source>
        <dbReference type="EMBL" id="SEN86386.1"/>
    </source>
</evidence>
<evidence type="ECO:0000259" key="11">
    <source>
        <dbReference type="PROSITE" id="PS51755"/>
    </source>
</evidence>
<evidence type="ECO:0000256" key="9">
    <source>
        <dbReference type="PROSITE-ProRule" id="PRU01091"/>
    </source>
</evidence>
<evidence type="ECO:0000256" key="7">
    <source>
        <dbReference type="ARBA" id="ARBA00024867"/>
    </source>
</evidence>
<dbReference type="AlphaFoldDB" id="A0A1H8K1F7"/>
<name>A0A1H8K1F7_9FIRM</name>
<keyword evidence="6" id="KW-0804">Transcription</keyword>
<dbReference type="OrthoDB" id="9802426at2"/>
<dbReference type="Proteomes" id="UP000199512">
    <property type="component" value="Unassembled WGS sequence"/>
</dbReference>
<dbReference type="PANTHER" id="PTHR48111:SF21">
    <property type="entry name" value="DNA-BINDING DUAL MASTER TRANSCRIPTIONAL REGULATOR RPAA"/>
    <property type="match status" value="1"/>
</dbReference>
<evidence type="ECO:0000256" key="4">
    <source>
        <dbReference type="ARBA" id="ARBA00023015"/>
    </source>
</evidence>
<dbReference type="Gene3D" id="1.10.10.10">
    <property type="entry name" value="Winged helix-like DNA-binding domain superfamily/Winged helix DNA-binding domain"/>
    <property type="match status" value="1"/>
</dbReference>
<dbReference type="PROSITE" id="PS51755">
    <property type="entry name" value="OMPR_PHOB"/>
    <property type="match status" value="1"/>
</dbReference>
<evidence type="ECO:0000256" key="5">
    <source>
        <dbReference type="ARBA" id="ARBA00023125"/>
    </source>
</evidence>
<dbReference type="PANTHER" id="PTHR48111">
    <property type="entry name" value="REGULATOR OF RPOS"/>
    <property type="match status" value="1"/>
</dbReference>
<dbReference type="InterPro" id="IPR016032">
    <property type="entry name" value="Sig_transdc_resp-reg_C-effctor"/>
</dbReference>
<evidence type="ECO:0000256" key="3">
    <source>
        <dbReference type="ARBA" id="ARBA00023012"/>
    </source>
</evidence>
<evidence type="ECO:0000259" key="10">
    <source>
        <dbReference type="PROSITE" id="PS50110"/>
    </source>
</evidence>
<dbReference type="InterPro" id="IPR036388">
    <property type="entry name" value="WH-like_DNA-bd_sf"/>
</dbReference>
<protein>
    <recommendedName>
        <fullName evidence="1">Stage 0 sporulation protein A homolog</fullName>
    </recommendedName>
</protein>
<feature type="DNA-binding region" description="OmpR/PhoB-type" evidence="9">
    <location>
        <begin position="133"/>
        <end position="229"/>
    </location>
</feature>
<dbReference type="Gene3D" id="3.40.50.2300">
    <property type="match status" value="1"/>
</dbReference>
<evidence type="ECO:0000256" key="8">
    <source>
        <dbReference type="PROSITE-ProRule" id="PRU00169"/>
    </source>
</evidence>
<dbReference type="SUPFAM" id="SSF46894">
    <property type="entry name" value="C-terminal effector domain of the bipartite response regulators"/>
    <property type="match status" value="1"/>
</dbReference>
<dbReference type="CDD" id="cd00383">
    <property type="entry name" value="trans_reg_C"/>
    <property type="match status" value="1"/>
</dbReference>
<dbReference type="InterPro" id="IPR001789">
    <property type="entry name" value="Sig_transdc_resp-reg_receiver"/>
</dbReference>
<feature type="domain" description="Response regulatory" evidence="10">
    <location>
        <begin position="1"/>
        <end position="117"/>
    </location>
</feature>
<keyword evidence="2 8" id="KW-0597">Phosphoprotein</keyword>
<reference evidence="12 13" key="1">
    <citation type="submission" date="2016-10" db="EMBL/GenBank/DDBJ databases">
        <authorList>
            <person name="de Groot N.N."/>
        </authorList>
    </citation>
    <scope>NUCLEOTIDE SEQUENCE [LARGE SCALE GENOMIC DNA]</scope>
    <source>
        <strain evidence="12 13">Calf135</strain>
    </source>
</reference>
<dbReference type="InterPro" id="IPR011006">
    <property type="entry name" value="CheY-like_superfamily"/>
</dbReference>
<dbReference type="InterPro" id="IPR039420">
    <property type="entry name" value="WalR-like"/>
</dbReference>
<dbReference type="GO" id="GO:0032993">
    <property type="term" value="C:protein-DNA complex"/>
    <property type="evidence" value="ECO:0007669"/>
    <property type="project" value="TreeGrafter"/>
</dbReference>
<accession>A0A1H8K1F7</accession>
<dbReference type="RefSeq" id="WP_091976036.1">
    <property type="nucleotide sequence ID" value="NZ_FODF01000020.1"/>
</dbReference>
<dbReference type="GO" id="GO:0006355">
    <property type="term" value="P:regulation of DNA-templated transcription"/>
    <property type="evidence" value="ECO:0007669"/>
    <property type="project" value="InterPro"/>
</dbReference>
<dbReference type="GO" id="GO:0005829">
    <property type="term" value="C:cytosol"/>
    <property type="evidence" value="ECO:0007669"/>
    <property type="project" value="TreeGrafter"/>
</dbReference>
<dbReference type="STRING" id="215200.SAMN05216454_1208"/>
<keyword evidence="3" id="KW-0902">Two-component regulatory system</keyword>
<evidence type="ECO:0000313" key="13">
    <source>
        <dbReference type="Proteomes" id="UP000199512"/>
    </source>
</evidence>
<dbReference type="SMART" id="SM00448">
    <property type="entry name" value="REC"/>
    <property type="match status" value="1"/>
</dbReference>
<evidence type="ECO:0000256" key="2">
    <source>
        <dbReference type="ARBA" id="ARBA00022553"/>
    </source>
</evidence>
<feature type="modified residue" description="4-aspartylphosphate" evidence="8">
    <location>
        <position position="50"/>
    </location>
</feature>
<keyword evidence="13" id="KW-1185">Reference proteome</keyword>
<dbReference type="EMBL" id="FODF01000020">
    <property type="protein sequence ID" value="SEN86386.1"/>
    <property type="molecule type" value="Genomic_DNA"/>
</dbReference>
<dbReference type="PROSITE" id="PS50110">
    <property type="entry name" value="RESPONSE_REGULATORY"/>
    <property type="match status" value="1"/>
</dbReference>
<sequence length="230" mass="26409">MIFCVEDDKSIRELIIYALKGQGLKVMGFESGEEMFEELKNIKPKLFLLDIMLPGMDGMEILAKLNNDKNYFDVPVIMLTAKGSEYDKINGLDSGADDYISKPFSVLEMVARVRAVLRRNEKLSKIGDNKENREILKSGNIEIDTLSREVRVDNESLNLTFKEYELLKILIENKGIVMSRERLLETVWGFEYEGETRTVDVHIASLRQKLNESSKQLATIRNVGYKIEDM</sequence>
<dbReference type="Gene3D" id="6.10.250.690">
    <property type="match status" value="1"/>
</dbReference>
<evidence type="ECO:0000256" key="6">
    <source>
        <dbReference type="ARBA" id="ARBA00023163"/>
    </source>
</evidence>
<keyword evidence="4" id="KW-0805">Transcription regulation</keyword>
<gene>
    <name evidence="12" type="ORF">SAMN05216454_1208</name>
</gene>
<organism evidence="12 13">
    <name type="scientific">Peptostreptococcus russellii</name>
    <dbReference type="NCBI Taxonomy" id="215200"/>
    <lineage>
        <taxon>Bacteria</taxon>
        <taxon>Bacillati</taxon>
        <taxon>Bacillota</taxon>
        <taxon>Clostridia</taxon>
        <taxon>Peptostreptococcales</taxon>
        <taxon>Peptostreptococcaceae</taxon>
        <taxon>Peptostreptococcus</taxon>
    </lineage>
</organism>
<comment type="function">
    <text evidence="7">May play the central regulatory role in sporulation. It may be an element of the effector pathway responsible for the activation of sporulation genes in response to nutritional stress. Spo0A may act in concert with spo0H (a sigma factor) to control the expression of some genes that are critical to the sporulation process.</text>
</comment>
<dbReference type="InterPro" id="IPR001867">
    <property type="entry name" value="OmpR/PhoB-type_DNA-bd"/>
</dbReference>
<feature type="domain" description="OmpR/PhoB-type" evidence="11">
    <location>
        <begin position="133"/>
        <end position="229"/>
    </location>
</feature>
<dbReference type="GO" id="GO:0000156">
    <property type="term" value="F:phosphorelay response regulator activity"/>
    <property type="evidence" value="ECO:0007669"/>
    <property type="project" value="TreeGrafter"/>
</dbReference>
<keyword evidence="5 9" id="KW-0238">DNA-binding</keyword>
<evidence type="ECO:0000256" key="1">
    <source>
        <dbReference type="ARBA" id="ARBA00018672"/>
    </source>
</evidence>
<dbReference type="Pfam" id="PF00072">
    <property type="entry name" value="Response_reg"/>
    <property type="match status" value="1"/>
</dbReference>
<dbReference type="SMART" id="SM00862">
    <property type="entry name" value="Trans_reg_C"/>
    <property type="match status" value="1"/>
</dbReference>
<dbReference type="FunFam" id="1.10.10.10:FF:000018">
    <property type="entry name" value="DNA-binding response regulator ResD"/>
    <property type="match status" value="1"/>
</dbReference>
<proteinExistence type="predicted"/>
<dbReference type="SUPFAM" id="SSF52172">
    <property type="entry name" value="CheY-like"/>
    <property type="match status" value="1"/>
</dbReference>